<accession>A0A2G9GQ16</accession>
<protein>
    <submittedName>
        <fullName evidence="2">Uncharacterized protein</fullName>
    </submittedName>
</protein>
<feature type="chain" id="PRO_5013775733" evidence="1">
    <location>
        <begin position="22"/>
        <end position="112"/>
    </location>
</feature>
<proteinExistence type="predicted"/>
<dbReference type="OrthoDB" id="1747528at2759"/>
<evidence type="ECO:0000256" key="1">
    <source>
        <dbReference type="SAM" id="SignalP"/>
    </source>
</evidence>
<comment type="caution">
    <text evidence="2">The sequence shown here is derived from an EMBL/GenBank/DDBJ whole genome shotgun (WGS) entry which is preliminary data.</text>
</comment>
<dbReference type="STRING" id="429701.A0A2G9GQ16"/>
<dbReference type="AlphaFoldDB" id="A0A2G9GQ16"/>
<feature type="signal peptide" evidence="1">
    <location>
        <begin position="1"/>
        <end position="21"/>
    </location>
</feature>
<keyword evidence="3" id="KW-1185">Reference proteome</keyword>
<reference evidence="3" key="1">
    <citation type="journal article" date="2018" name="Gigascience">
        <title>Genome assembly of the Pink Ipe (Handroanthus impetiginosus, Bignoniaceae), a highly valued, ecologically keystone Neotropical timber forest tree.</title>
        <authorList>
            <person name="Silva-Junior O.B."/>
            <person name="Grattapaglia D."/>
            <person name="Novaes E."/>
            <person name="Collevatti R.G."/>
        </authorList>
    </citation>
    <scope>NUCLEOTIDE SEQUENCE [LARGE SCALE GENOMIC DNA]</scope>
    <source>
        <strain evidence="3">cv. UFG-1</strain>
    </source>
</reference>
<keyword evidence="1" id="KW-0732">Signal</keyword>
<dbReference type="Proteomes" id="UP000231279">
    <property type="component" value="Unassembled WGS sequence"/>
</dbReference>
<gene>
    <name evidence="2" type="ORF">CDL12_20058</name>
</gene>
<evidence type="ECO:0000313" key="2">
    <source>
        <dbReference type="EMBL" id="PIN07379.1"/>
    </source>
</evidence>
<organism evidence="2 3">
    <name type="scientific">Handroanthus impetiginosus</name>
    <dbReference type="NCBI Taxonomy" id="429701"/>
    <lineage>
        <taxon>Eukaryota</taxon>
        <taxon>Viridiplantae</taxon>
        <taxon>Streptophyta</taxon>
        <taxon>Embryophyta</taxon>
        <taxon>Tracheophyta</taxon>
        <taxon>Spermatophyta</taxon>
        <taxon>Magnoliopsida</taxon>
        <taxon>eudicotyledons</taxon>
        <taxon>Gunneridae</taxon>
        <taxon>Pentapetalae</taxon>
        <taxon>asterids</taxon>
        <taxon>lamiids</taxon>
        <taxon>Lamiales</taxon>
        <taxon>Bignoniaceae</taxon>
        <taxon>Crescentiina</taxon>
        <taxon>Tabebuia alliance</taxon>
        <taxon>Handroanthus</taxon>
    </lineage>
</organism>
<name>A0A2G9GQ16_9LAMI</name>
<sequence>MEKSHLFGAILVLFLAVDGFAAKPIYSSRLIHRFSDEAQNLWASRGKNGGSNKTTSWPERKSFGHMRMLLGNDLKRQRLRLGAQNQPLVSSQGGQTYNYGNDMGCPISDARI</sequence>
<dbReference type="EMBL" id="NKXS01004122">
    <property type="protein sequence ID" value="PIN07379.1"/>
    <property type="molecule type" value="Genomic_DNA"/>
</dbReference>
<evidence type="ECO:0000313" key="3">
    <source>
        <dbReference type="Proteomes" id="UP000231279"/>
    </source>
</evidence>